<organism evidence="2 3">
    <name type="scientific">Muricoccus nepalensis</name>
    <dbReference type="NCBI Taxonomy" id="1854500"/>
    <lineage>
        <taxon>Bacteria</taxon>
        <taxon>Pseudomonadati</taxon>
        <taxon>Pseudomonadota</taxon>
        <taxon>Alphaproteobacteria</taxon>
        <taxon>Acetobacterales</taxon>
        <taxon>Roseomonadaceae</taxon>
        <taxon>Muricoccus</taxon>
    </lineage>
</organism>
<evidence type="ECO:0000313" key="2">
    <source>
        <dbReference type="EMBL" id="TPG49224.1"/>
    </source>
</evidence>
<dbReference type="AlphaFoldDB" id="A0A502FIK3"/>
<dbReference type="OrthoDB" id="7285315at2"/>
<evidence type="ECO:0000256" key="1">
    <source>
        <dbReference type="SAM" id="MobiDB-lite"/>
    </source>
</evidence>
<dbReference type="Proteomes" id="UP000317078">
    <property type="component" value="Unassembled WGS sequence"/>
</dbReference>
<keyword evidence="3" id="KW-1185">Reference proteome</keyword>
<dbReference type="EMBL" id="RCZP01000030">
    <property type="protein sequence ID" value="TPG49224.1"/>
    <property type="molecule type" value="Genomic_DNA"/>
</dbReference>
<protein>
    <submittedName>
        <fullName evidence="2">Uncharacterized protein</fullName>
    </submittedName>
</protein>
<reference evidence="2 3" key="1">
    <citation type="journal article" date="2019" name="Environ. Microbiol.">
        <title>Species interactions and distinct microbial communities in high Arctic permafrost affected cryosols are associated with the CH4 and CO2 gas fluxes.</title>
        <authorList>
            <person name="Altshuler I."/>
            <person name="Hamel J."/>
            <person name="Turney S."/>
            <person name="Magnuson E."/>
            <person name="Levesque R."/>
            <person name="Greer C."/>
            <person name="Whyte L.G."/>
        </authorList>
    </citation>
    <scope>NUCLEOTIDE SEQUENCE [LARGE SCALE GENOMIC DNA]</scope>
    <source>
        <strain evidence="2 3">S9.3B</strain>
    </source>
</reference>
<feature type="region of interest" description="Disordered" evidence="1">
    <location>
        <begin position="1"/>
        <end position="21"/>
    </location>
</feature>
<feature type="region of interest" description="Disordered" evidence="1">
    <location>
        <begin position="41"/>
        <end position="86"/>
    </location>
</feature>
<accession>A0A502FIK3</accession>
<gene>
    <name evidence="2" type="ORF">EAH89_21950</name>
</gene>
<feature type="compositionally biased region" description="Low complexity" evidence="1">
    <location>
        <begin position="105"/>
        <end position="115"/>
    </location>
</feature>
<feature type="region of interest" description="Disordered" evidence="1">
    <location>
        <begin position="105"/>
        <end position="139"/>
    </location>
</feature>
<dbReference type="RefSeq" id="WP_140885874.1">
    <property type="nucleotide sequence ID" value="NZ_RCZP01000030.1"/>
</dbReference>
<sequence length="167" mass="18384">MFDPRERRDRRPSRRAPSASHRLAPGLLALLLLGLSLPAAAQGWPAESGPGGDSLRSSLRQFERLDPPPIEATGRRERAVPDLPPMALVPSGTVEVGMPVVSGAALPRADAPPARRAARRHPTGRRPLAMPVAQAPRSRERALVRELAAHDHRIRELERQIRYRSPR</sequence>
<name>A0A502FIK3_9PROT</name>
<comment type="caution">
    <text evidence="2">The sequence shown here is derived from an EMBL/GenBank/DDBJ whole genome shotgun (WGS) entry which is preliminary data.</text>
</comment>
<proteinExistence type="predicted"/>
<evidence type="ECO:0000313" key="3">
    <source>
        <dbReference type="Proteomes" id="UP000317078"/>
    </source>
</evidence>